<evidence type="ECO:0000313" key="1">
    <source>
        <dbReference type="EMBL" id="KAI4381690.1"/>
    </source>
</evidence>
<reference evidence="2" key="1">
    <citation type="journal article" date="2023" name="Front. Plant Sci.">
        <title>Chromosomal-level genome assembly of Melastoma candidum provides insights into trichome evolution.</title>
        <authorList>
            <person name="Zhong Y."/>
            <person name="Wu W."/>
            <person name="Sun C."/>
            <person name="Zou P."/>
            <person name="Liu Y."/>
            <person name="Dai S."/>
            <person name="Zhou R."/>
        </authorList>
    </citation>
    <scope>NUCLEOTIDE SEQUENCE [LARGE SCALE GENOMIC DNA]</scope>
</reference>
<gene>
    <name evidence="1" type="ORF">MLD38_007743</name>
</gene>
<accession>A0ACB9RRJ0</accession>
<name>A0ACB9RRJ0_9MYRT</name>
<proteinExistence type="predicted"/>
<dbReference type="Proteomes" id="UP001057402">
    <property type="component" value="Chromosome 3"/>
</dbReference>
<organism evidence="1 2">
    <name type="scientific">Melastoma candidum</name>
    <dbReference type="NCBI Taxonomy" id="119954"/>
    <lineage>
        <taxon>Eukaryota</taxon>
        <taxon>Viridiplantae</taxon>
        <taxon>Streptophyta</taxon>
        <taxon>Embryophyta</taxon>
        <taxon>Tracheophyta</taxon>
        <taxon>Spermatophyta</taxon>
        <taxon>Magnoliopsida</taxon>
        <taxon>eudicotyledons</taxon>
        <taxon>Gunneridae</taxon>
        <taxon>Pentapetalae</taxon>
        <taxon>rosids</taxon>
        <taxon>malvids</taxon>
        <taxon>Myrtales</taxon>
        <taxon>Melastomataceae</taxon>
        <taxon>Melastomatoideae</taxon>
        <taxon>Melastomateae</taxon>
        <taxon>Melastoma</taxon>
    </lineage>
</organism>
<keyword evidence="2" id="KW-1185">Reference proteome</keyword>
<comment type="caution">
    <text evidence="1">The sequence shown here is derived from an EMBL/GenBank/DDBJ whole genome shotgun (WGS) entry which is preliminary data.</text>
</comment>
<protein>
    <submittedName>
        <fullName evidence="1">Uncharacterized protein</fullName>
    </submittedName>
</protein>
<evidence type="ECO:0000313" key="2">
    <source>
        <dbReference type="Proteomes" id="UP001057402"/>
    </source>
</evidence>
<dbReference type="EMBL" id="CM042882">
    <property type="protein sequence ID" value="KAI4381690.1"/>
    <property type="molecule type" value="Genomic_DNA"/>
</dbReference>
<sequence>MPNQFLLLLLLLPSLQLRSASAQPSPTTLPAPAQDFLDAHNRARSAVNVPQLQWSSYLANLTSLLVRRQRDTAGCQFANLTSSKYGGNQLLAGGSIEALPKPRAAVEEWVKEKAYYDYGNNTCVPGHETCGVYTQVVWGKSRALGCGQAVCGKEALGLTVCFYDPPGNVVGERPY</sequence>